<proteinExistence type="predicted"/>
<evidence type="ECO:0000313" key="2">
    <source>
        <dbReference type="Proteomes" id="UP000178613"/>
    </source>
</evidence>
<dbReference type="AlphaFoldDB" id="A0A1G2RFT0"/>
<sequence>MIHSYRELIVWQRSIELVLAVYKLTDLFPREEVYGLTSQMRRAAVSIPSNIAEGRFRGTKNDFLNFLRISYSSGAELETQVEIAKRLPKTSKLNYSEVDSLLEEVMKMLNKMIKNMYPNKLKS</sequence>
<dbReference type="PANTHER" id="PTHR38471">
    <property type="entry name" value="FOUR HELIX BUNDLE PROTEIN"/>
    <property type="match status" value="1"/>
</dbReference>
<dbReference type="NCBIfam" id="TIGR02436">
    <property type="entry name" value="four helix bundle protein"/>
    <property type="match status" value="1"/>
</dbReference>
<dbReference type="Gene3D" id="1.20.1440.60">
    <property type="entry name" value="23S rRNA-intervening sequence"/>
    <property type="match status" value="1"/>
</dbReference>
<comment type="caution">
    <text evidence="1">The sequence shown here is derived from an EMBL/GenBank/DDBJ whole genome shotgun (WGS) entry which is preliminary data.</text>
</comment>
<reference evidence="1 2" key="1">
    <citation type="journal article" date="2016" name="Nat. Commun.">
        <title>Thousands of microbial genomes shed light on interconnected biogeochemical processes in an aquifer system.</title>
        <authorList>
            <person name="Anantharaman K."/>
            <person name="Brown C.T."/>
            <person name="Hug L.A."/>
            <person name="Sharon I."/>
            <person name="Castelle C.J."/>
            <person name="Probst A.J."/>
            <person name="Thomas B.C."/>
            <person name="Singh A."/>
            <person name="Wilkins M.J."/>
            <person name="Karaoz U."/>
            <person name="Brodie E.L."/>
            <person name="Williams K.H."/>
            <person name="Hubbard S.S."/>
            <person name="Banfield J.F."/>
        </authorList>
    </citation>
    <scope>NUCLEOTIDE SEQUENCE [LARGE SCALE GENOMIC DNA]</scope>
</reference>
<protein>
    <recommendedName>
        <fullName evidence="3">Four helix bundle protein</fullName>
    </recommendedName>
</protein>
<dbReference type="EMBL" id="MHUB01000006">
    <property type="protein sequence ID" value="OHA71239.1"/>
    <property type="molecule type" value="Genomic_DNA"/>
</dbReference>
<dbReference type="InterPro" id="IPR012657">
    <property type="entry name" value="23S_rRNA-intervening_sequence"/>
</dbReference>
<dbReference type="Proteomes" id="UP000178613">
    <property type="component" value="Unassembled WGS sequence"/>
</dbReference>
<dbReference type="InterPro" id="IPR036583">
    <property type="entry name" value="23S_rRNA_IVS_sf"/>
</dbReference>
<dbReference type="PANTHER" id="PTHR38471:SF2">
    <property type="entry name" value="FOUR HELIX BUNDLE PROTEIN"/>
    <property type="match status" value="1"/>
</dbReference>
<organism evidence="1 2">
    <name type="scientific">Candidatus Wildermuthbacteria bacterium RIFCSPHIGHO2_02_FULL_49_9</name>
    <dbReference type="NCBI Taxonomy" id="1802456"/>
    <lineage>
        <taxon>Bacteria</taxon>
        <taxon>Candidatus Wildermuthiibacteriota</taxon>
    </lineage>
</organism>
<evidence type="ECO:0008006" key="3">
    <source>
        <dbReference type="Google" id="ProtNLM"/>
    </source>
</evidence>
<dbReference type="CDD" id="cd16377">
    <property type="entry name" value="23S_rRNA_IVP_like"/>
    <property type="match status" value="1"/>
</dbReference>
<accession>A0A1G2RFT0</accession>
<name>A0A1G2RFT0_9BACT</name>
<evidence type="ECO:0000313" key="1">
    <source>
        <dbReference type="EMBL" id="OHA71239.1"/>
    </source>
</evidence>
<dbReference type="Pfam" id="PF05635">
    <property type="entry name" value="23S_rRNA_IVP"/>
    <property type="match status" value="1"/>
</dbReference>
<dbReference type="SUPFAM" id="SSF158446">
    <property type="entry name" value="IVS-encoded protein-like"/>
    <property type="match status" value="1"/>
</dbReference>
<gene>
    <name evidence="1" type="ORF">A3D64_02635</name>
</gene>